<accession>A0ACB5TFU3</accession>
<evidence type="ECO:0000313" key="1">
    <source>
        <dbReference type="EMBL" id="GME87829.1"/>
    </source>
</evidence>
<comment type="caution">
    <text evidence="1">The sequence shown here is derived from an EMBL/GenBank/DDBJ whole genome shotgun (WGS) entry which is preliminary data.</text>
</comment>
<dbReference type="Proteomes" id="UP001165064">
    <property type="component" value="Unassembled WGS sequence"/>
</dbReference>
<name>A0ACB5TFU3_AMBMO</name>
<dbReference type="EMBL" id="BSXS01007205">
    <property type="protein sequence ID" value="GME87829.1"/>
    <property type="molecule type" value="Genomic_DNA"/>
</dbReference>
<organism evidence="1 2">
    <name type="scientific">Ambrosiozyma monospora</name>
    <name type="common">Yeast</name>
    <name type="synonym">Endomycopsis monosporus</name>
    <dbReference type="NCBI Taxonomy" id="43982"/>
    <lineage>
        <taxon>Eukaryota</taxon>
        <taxon>Fungi</taxon>
        <taxon>Dikarya</taxon>
        <taxon>Ascomycota</taxon>
        <taxon>Saccharomycotina</taxon>
        <taxon>Pichiomycetes</taxon>
        <taxon>Pichiales</taxon>
        <taxon>Pichiaceae</taxon>
        <taxon>Ambrosiozyma</taxon>
    </lineage>
</organism>
<reference evidence="1" key="1">
    <citation type="submission" date="2023-04" db="EMBL/GenBank/DDBJ databases">
        <title>Ambrosiozyma monospora NBRC 10751.</title>
        <authorList>
            <person name="Ichikawa N."/>
            <person name="Sato H."/>
            <person name="Tonouchi N."/>
        </authorList>
    </citation>
    <scope>NUCLEOTIDE SEQUENCE</scope>
    <source>
        <strain evidence="1">NBRC 10751</strain>
    </source>
</reference>
<evidence type="ECO:0000313" key="2">
    <source>
        <dbReference type="Proteomes" id="UP001165064"/>
    </source>
</evidence>
<protein>
    <submittedName>
        <fullName evidence="1">Unnamed protein product</fullName>
    </submittedName>
</protein>
<gene>
    <name evidence="1" type="ORF">Amon02_000826600</name>
</gene>
<keyword evidence="2" id="KW-1185">Reference proteome</keyword>
<sequence length="202" mass="22716">MPGTRQSKRLQEAHLEPTHKKAKKNPKENLENKNAADLKEKTELEEPHVPELKFFHRKANQKHAEVPHEFITAHTKTFTDGLQFILDKDPKLLEAIESKGAFPICLKKETLAADKKKGDNFYFHKLVAGLITQHIGGKGAETVEQRVIDELTGAKKASEKNEGGEDNVEDSEFPPPEVFVNADEEMIPKTKPPQPTPRARVS</sequence>
<proteinExistence type="predicted"/>